<dbReference type="OrthoDB" id="6077599at2759"/>
<organism evidence="3 4">
    <name type="scientific">Monilinia laxa</name>
    <name type="common">Brown rot fungus</name>
    <name type="synonym">Sclerotinia laxa</name>
    <dbReference type="NCBI Taxonomy" id="61186"/>
    <lineage>
        <taxon>Eukaryota</taxon>
        <taxon>Fungi</taxon>
        <taxon>Dikarya</taxon>
        <taxon>Ascomycota</taxon>
        <taxon>Pezizomycotina</taxon>
        <taxon>Leotiomycetes</taxon>
        <taxon>Helotiales</taxon>
        <taxon>Sclerotiniaceae</taxon>
        <taxon>Monilinia</taxon>
    </lineage>
</organism>
<feature type="compositionally biased region" description="Pro residues" evidence="1">
    <location>
        <begin position="350"/>
        <end position="360"/>
    </location>
</feature>
<dbReference type="EMBL" id="VIGI01000002">
    <property type="protein sequence ID" value="KAB8303117.1"/>
    <property type="molecule type" value="Genomic_DNA"/>
</dbReference>
<dbReference type="PANTHER" id="PTHR11106:SF27">
    <property type="entry name" value="MACRO DOMAIN-CONTAINING PROTEIN"/>
    <property type="match status" value="1"/>
</dbReference>
<sequence>MSSIGAQDEFRVISTSLYEGTIVEILDGDLLRYPVDVIVNTTSVKLRGGEDILHAAGPQLLQDMRVRFPHEGKVGGAYGTTFSYGIEACRYIIHAVGPDWGASAAVKDIGLLGTTYRNSLDLAVINKLRSISFPAVILVGFLDVSWDKVGAEILNTIRTWIDSNRGELDRISILSKALPKDIINQLHFTTLGNYIPNQGDTTTRDPPAAFIPIEQPDTTTSTLPVKSPTATAPPQPAKTVATTASPVKPRLIADLQLQGILGGTPDPPDSDHSSSSGKSTPPGTPRASPPPARRILEGRGDHSPSDSESSRKSTPPGTPRASPPPARKILEGRGNHSSSDSESSRNSTPPGTPRASPPPARKILEGRRDYSPSESDDDEPPYLLNFYEPHSYMWMGRDRYFALLEAGIDPETFVEGMTIPNPEEDSDDESLSGEGLTDFEEYHNERLDRGREISENLGLTTRDESPAESEAEIAVDAKRVKELSDKDEEQVKVALQSQSEQCTFLLDNGRCPVMCHPRVLRSRKIPGRCRIHQT</sequence>
<feature type="compositionally biased region" description="Basic and acidic residues" evidence="1">
    <location>
        <begin position="294"/>
        <end position="311"/>
    </location>
</feature>
<feature type="compositionally biased region" description="Pro residues" evidence="1">
    <location>
        <begin position="282"/>
        <end position="292"/>
    </location>
</feature>
<feature type="compositionally biased region" description="Basic and acidic residues" evidence="1">
    <location>
        <begin position="362"/>
        <end position="371"/>
    </location>
</feature>
<evidence type="ECO:0000313" key="3">
    <source>
        <dbReference type="EMBL" id="KAB8303117.1"/>
    </source>
</evidence>
<feature type="compositionally biased region" description="Acidic residues" evidence="1">
    <location>
        <begin position="422"/>
        <end position="431"/>
    </location>
</feature>
<evidence type="ECO:0000259" key="2">
    <source>
        <dbReference type="PROSITE" id="PS51154"/>
    </source>
</evidence>
<dbReference type="Pfam" id="PF01661">
    <property type="entry name" value="Macro"/>
    <property type="match status" value="1"/>
</dbReference>
<dbReference type="InterPro" id="IPR043472">
    <property type="entry name" value="Macro_dom-like"/>
</dbReference>
<dbReference type="Proteomes" id="UP000326757">
    <property type="component" value="Unassembled WGS sequence"/>
</dbReference>
<dbReference type="AlphaFoldDB" id="A0A5N6KHE7"/>
<gene>
    <name evidence="3" type="ORF">EYC80_004568</name>
</gene>
<dbReference type="InterPro" id="IPR002589">
    <property type="entry name" value="Macro_dom"/>
</dbReference>
<comment type="caution">
    <text evidence="3">The sequence shown here is derived from an EMBL/GenBank/DDBJ whole genome shotgun (WGS) entry which is preliminary data.</text>
</comment>
<keyword evidence="4" id="KW-1185">Reference proteome</keyword>
<feature type="compositionally biased region" description="Basic and acidic residues" evidence="1">
    <location>
        <begin position="440"/>
        <end position="454"/>
    </location>
</feature>
<protein>
    <recommendedName>
        <fullName evidence="2">Macro domain-containing protein</fullName>
    </recommendedName>
</protein>
<dbReference type="Gene3D" id="3.40.220.10">
    <property type="entry name" value="Leucine Aminopeptidase, subunit E, domain 1"/>
    <property type="match status" value="1"/>
</dbReference>
<accession>A0A5N6KHE7</accession>
<dbReference type="PROSITE" id="PS51154">
    <property type="entry name" value="MACRO"/>
    <property type="match status" value="1"/>
</dbReference>
<feature type="compositionally biased region" description="Low complexity" evidence="1">
    <location>
        <begin position="337"/>
        <end position="349"/>
    </location>
</feature>
<feature type="region of interest" description="Disordered" evidence="1">
    <location>
        <begin position="196"/>
        <end position="384"/>
    </location>
</feature>
<dbReference type="SUPFAM" id="SSF52949">
    <property type="entry name" value="Macro domain-like"/>
    <property type="match status" value="1"/>
</dbReference>
<reference evidence="3 4" key="1">
    <citation type="submission" date="2019-06" db="EMBL/GenBank/DDBJ databases">
        <title>Genome Sequence of the Brown Rot Fungal Pathogen Monilinia laxa.</title>
        <authorList>
            <person name="De Miccolis Angelini R.M."/>
            <person name="Landi L."/>
            <person name="Abate D."/>
            <person name="Pollastro S."/>
            <person name="Romanazzi G."/>
            <person name="Faretra F."/>
        </authorList>
    </citation>
    <scope>NUCLEOTIDE SEQUENCE [LARGE SCALE GENOMIC DNA]</scope>
    <source>
        <strain evidence="3 4">Mlax316</strain>
    </source>
</reference>
<name>A0A5N6KHE7_MONLA</name>
<proteinExistence type="predicted"/>
<evidence type="ECO:0000313" key="4">
    <source>
        <dbReference type="Proteomes" id="UP000326757"/>
    </source>
</evidence>
<feature type="region of interest" description="Disordered" evidence="1">
    <location>
        <begin position="419"/>
        <end position="471"/>
    </location>
</feature>
<dbReference type="PANTHER" id="PTHR11106">
    <property type="entry name" value="GANGLIOSIDE INDUCED DIFFERENTIATION ASSOCIATED PROTEIN 2-RELATED"/>
    <property type="match status" value="1"/>
</dbReference>
<evidence type="ECO:0000256" key="1">
    <source>
        <dbReference type="SAM" id="MobiDB-lite"/>
    </source>
</evidence>
<feature type="compositionally biased region" description="Pro residues" evidence="1">
    <location>
        <begin position="316"/>
        <end position="326"/>
    </location>
</feature>
<feature type="domain" description="Macro" evidence="2">
    <location>
        <begin position="10"/>
        <end position="182"/>
    </location>
</feature>
<dbReference type="SMART" id="SM00506">
    <property type="entry name" value="A1pp"/>
    <property type="match status" value="1"/>
</dbReference>